<dbReference type="Proteomes" id="UP000032141">
    <property type="component" value="Chromosome C4"/>
</dbReference>
<sequence length="224" mass="25716">MQLNLSEQTSEELYIFRDGLQWFNPWTIFDPCSPSEFFLPKFHDKDGGYIVNNCVKIVAEVDVLEKSDIQVEVEKINRPLRKIEENNGAVPSVLLKEASAVVESLDVNGFQVFPSQVESVRRIFERHPDISVGFRSKNQHLRNACMDSLLDVDWLEKNLEQVKEKKEKELSGLAMLQETEEKLLKQKQKCAEMEALANEMEAIVNEQKAELSVTRTPLSFDDVV</sequence>
<dbReference type="eggNOG" id="KOG1987">
    <property type="taxonomic scope" value="Eukaryota"/>
</dbReference>
<evidence type="ECO:0008006" key="4">
    <source>
        <dbReference type="Google" id="ProtNLM"/>
    </source>
</evidence>
<keyword evidence="1" id="KW-0175">Coiled coil</keyword>
<proteinExistence type="predicted"/>
<feature type="coiled-coil region" evidence="1">
    <location>
        <begin position="159"/>
        <end position="210"/>
    </location>
</feature>
<evidence type="ECO:0000256" key="1">
    <source>
        <dbReference type="SAM" id="Coils"/>
    </source>
</evidence>
<dbReference type="AlphaFoldDB" id="A0A0D3BX25"/>
<dbReference type="InterPro" id="IPR050804">
    <property type="entry name" value="MCC"/>
</dbReference>
<organism evidence="2 3">
    <name type="scientific">Brassica oleracea var. oleracea</name>
    <dbReference type="NCBI Taxonomy" id="109376"/>
    <lineage>
        <taxon>Eukaryota</taxon>
        <taxon>Viridiplantae</taxon>
        <taxon>Streptophyta</taxon>
        <taxon>Embryophyta</taxon>
        <taxon>Tracheophyta</taxon>
        <taxon>Spermatophyta</taxon>
        <taxon>Magnoliopsida</taxon>
        <taxon>eudicotyledons</taxon>
        <taxon>Gunneridae</taxon>
        <taxon>Pentapetalae</taxon>
        <taxon>rosids</taxon>
        <taxon>malvids</taxon>
        <taxon>Brassicales</taxon>
        <taxon>Brassicaceae</taxon>
        <taxon>Brassiceae</taxon>
        <taxon>Brassica</taxon>
    </lineage>
</organism>
<dbReference type="PANTHER" id="PTHR46236">
    <property type="entry name" value="TRAF-LIKE SUPERFAMILY PROTEIN"/>
    <property type="match status" value="1"/>
</dbReference>
<evidence type="ECO:0000313" key="2">
    <source>
        <dbReference type="EnsemblPlants" id="Bo4g108430.1"/>
    </source>
</evidence>
<protein>
    <recommendedName>
        <fullName evidence="4">MATH domain-containing protein</fullName>
    </recommendedName>
</protein>
<name>A0A0D3BX25_BRAOL</name>
<reference evidence="2" key="2">
    <citation type="submission" date="2015-03" db="UniProtKB">
        <authorList>
            <consortium name="EnsemblPlants"/>
        </authorList>
    </citation>
    <scope>IDENTIFICATION</scope>
</reference>
<dbReference type="PANTHER" id="PTHR46236:SF33">
    <property type="entry name" value="MEPRIN AND TRAF-LIKE DOMAIN-CONTAINING PROTEIN-RELATED"/>
    <property type="match status" value="1"/>
</dbReference>
<dbReference type="EnsemblPlants" id="Bo4g108430.1">
    <property type="protein sequence ID" value="Bo4g108430.1"/>
    <property type="gene ID" value="Bo4g108430"/>
</dbReference>
<dbReference type="OMA" id="NCVKIVA"/>
<keyword evidence="3" id="KW-1185">Reference proteome</keyword>
<accession>A0A0D3BX25</accession>
<reference evidence="2 3" key="1">
    <citation type="journal article" date="2014" name="Genome Biol.">
        <title>Transcriptome and methylome profiling reveals relics of genome dominance in the mesopolyploid Brassica oleracea.</title>
        <authorList>
            <person name="Parkin I.A."/>
            <person name="Koh C."/>
            <person name="Tang H."/>
            <person name="Robinson S.J."/>
            <person name="Kagale S."/>
            <person name="Clarke W.E."/>
            <person name="Town C.D."/>
            <person name="Nixon J."/>
            <person name="Krishnakumar V."/>
            <person name="Bidwell S.L."/>
            <person name="Denoeud F."/>
            <person name="Belcram H."/>
            <person name="Links M.G."/>
            <person name="Just J."/>
            <person name="Clarke C."/>
            <person name="Bender T."/>
            <person name="Huebert T."/>
            <person name="Mason A.S."/>
            <person name="Pires J.C."/>
            <person name="Barker G."/>
            <person name="Moore J."/>
            <person name="Walley P.G."/>
            <person name="Manoli S."/>
            <person name="Batley J."/>
            <person name="Edwards D."/>
            <person name="Nelson M.N."/>
            <person name="Wang X."/>
            <person name="Paterson A.H."/>
            <person name="King G."/>
            <person name="Bancroft I."/>
            <person name="Chalhoub B."/>
            <person name="Sharpe A.G."/>
        </authorList>
    </citation>
    <scope>NUCLEOTIDE SEQUENCE</scope>
    <source>
        <strain evidence="2 3">cv. TO1000</strain>
    </source>
</reference>
<dbReference type="Gramene" id="Bo4g108430.1">
    <property type="protein sequence ID" value="Bo4g108430.1"/>
    <property type="gene ID" value="Bo4g108430"/>
</dbReference>
<evidence type="ECO:0000313" key="3">
    <source>
        <dbReference type="Proteomes" id="UP000032141"/>
    </source>
</evidence>
<dbReference type="HOGENOM" id="CLU_026537_2_0_1"/>